<evidence type="ECO:0000313" key="2">
    <source>
        <dbReference type="EMBL" id="QCE10992.1"/>
    </source>
</evidence>
<gene>
    <name evidence="2" type="ORF">DEO72_LG10g2225</name>
</gene>
<keyword evidence="1" id="KW-0472">Membrane</keyword>
<dbReference type="Proteomes" id="UP000501690">
    <property type="component" value="Linkage Group LG10"/>
</dbReference>
<keyword evidence="1" id="KW-1133">Transmembrane helix</keyword>
<reference evidence="2 3" key="1">
    <citation type="submission" date="2019-04" db="EMBL/GenBank/DDBJ databases">
        <title>An improved genome assembly and genetic linkage map for asparagus bean, Vigna unguiculata ssp. sesquipedialis.</title>
        <authorList>
            <person name="Xia Q."/>
            <person name="Zhang R."/>
            <person name="Dong Y."/>
        </authorList>
    </citation>
    <scope>NUCLEOTIDE SEQUENCE [LARGE SCALE GENOMIC DNA]</scope>
    <source>
        <tissue evidence="2">Leaf</tissue>
    </source>
</reference>
<protein>
    <submittedName>
        <fullName evidence="2">Uncharacterized protein</fullName>
    </submittedName>
</protein>
<sequence length="236" mass="27181">MASSSFRPKRMKRTVVRITSRPAELDGLISDDEKQANFIKNSKDRNIVNPKYIDIGFFHDNGFQFQEEENGIVISRVKGTTKLPMYPLPYALFLSKVFEYYNLNLVDEISITLTHTNIIEFNALHHMGFIFTGNGWIFKDEPHTEEKSPPPLFIDQSIQFDIQQSLVALSISIQHLDAKVTKLLKYHHIIDAMVKMLPNLSLILVKTTQLLKKITPWPMLLIVLLMLLLMTKTIPL</sequence>
<keyword evidence="3" id="KW-1185">Reference proteome</keyword>
<evidence type="ECO:0000313" key="3">
    <source>
        <dbReference type="Proteomes" id="UP000501690"/>
    </source>
</evidence>
<proteinExistence type="predicted"/>
<feature type="transmembrane region" description="Helical" evidence="1">
    <location>
        <begin position="214"/>
        <end position="234"/>
    </location>
</feature>
<organism evidence="2 3">
    <name type="scientific">Vigna unguiculata</name>
    <name type="common">Cowpea</name>
    <dbReference type="NCBI Taxonomy" id="3917"/>
    <lineage>
        <taxon>Eukaryota</taxon>
        <taxon>Viridiplantae</taxon>
        <taxon>Streptophyta</taxon>
        <taxon>Embryophyta</taxon>
        <taxon>Tracheophyta</taxon>
        <taxon>Spermatophyta</taxon>
        <taxon>Magnoliopsida</taxon>
        <taxon>eudicotyledons</taxon>
        <taxon>Gunneridae</taxon>
        <taxon>Pentapetalae</taxon>
        <taxon>rosids</taxon>
        <taxon>fabids</taxon>
        <taxon>Fabales</taxon>
        <taxon>Fabaceae</taxon>
        <taxon>Papilionoideae</taxon>
        <taxon>50 kb inversion clade</taxon>
        <taxon>NPAAA clade</taxon>
        <taxon>indigoferoid/millettioid clade</taxon>
        <taxon>Phaseoleae</taxon>
        <taxon>Vigna</taxon>
    </lineage>
</organism>
<keyword evidence="1" id="KW-0812">Transmembrane</keyword>
<name>A0A4D6NDL6_VIGUN</name>
<evidence type="ECO:0000256" key="1">
    <source>
        <dbReference type="SAM" id="Phobius"/>
    </source>
</evidence>
<accession>A0A4D6NDL6</accession>
<dbReference type="EMBL" id="CP039354">
    <property type="protein sequence ID" value="QCE10992.1"/>
    <property type="molecule type" value="Genomic_DNA"/>
</dbReference>
<dbReference type="AlphaFoldDB" id="A0A4D6NDL6"/>